<protein>
    <submittedName>
        <fullName evidence="1">Uncharacterized protein</fullName>
    </submittedName>
</protein>
<name>X1C3W1_9ZZZZ</name>
<evidence type="ECO:0000313" key="1">
    <source>
        <dbReference type="EMBL" id="GAG88027.1"/>
    </source>
</evidence>
<reference evidence="1" key="1">
    <citation type="journal article" date="2014" name="Front. Microbiol.">
        <title>High frequency of phylogenetically diverse reductive dehalogenase-homologous genes in deep subseafloor sedimentary metagenomes.</title>
        <authorList>
            <person name="Kawai M."/>
            <person name="Futagami T."/>
            <person name="Toyoda A."/>
            <person name="Takaki Y."/>
            <person name="Nishi S."/>
            <person name="Hori S."/>
            <person name="Arai W."/>
            <person name="Tsubouchi T."/>
            <person name="Morono Y."/>
            <person name="Uchiyama I."/>
            <person name="Ito T."/>
            <person name="Fujiyama A."/>
            <person name="Inagaki F."/>
            <person name="Takami H."/>
        </authorList>
    </citation>
    <scope>NUCLEOTIDE SEQUENCE</scope>
    <source>
        <strain evidence="1">Expedition CK06-06</strain>
    </source>
</reference>
<accession>X1C3W1</accession>
<organism evidence="1">
    <name type="scientific">marine sediment metagenome</name>
    <dbReference type="NCBI Taxonomy" id="412755"/>
    <lineage>
        <taxon>unclassified sequences</taxon>
        <taxon>metagenomes</taxon>
        <taxon>ecological metagenomes</taxon>
    </lineage>
</organism>
<comment type="caution">
    <text evidence="1">The sequence shown here is derived from an EMBL/GenBank/DDBJ whole genome shotgun (WGS) entry which is preliminary data.</text>
</comment>
<gene>
    <name evidence="1" type="ORF">S01H4_32418</name>
</gene>
<dbReference type="AlphaFoldDB" id="X1C3W1"/>
<proteinExistence type="predicted"/>
<sequence length="56" mass="6307">MTEFTVGRDYGKGIKLGIAVPGFDGSKWPKSDKYRFSLSLEEAKNLMEKLRVVIEA</sequence>
<dbReference type="EMBL" id="BART01016945">
    <property type="protein sequence ID" value="GAG88027.1"/>
    <property type="molecule type" value="Genomic_DNA"/>
</dbReference>